<evidence type="ECO:0000313" key="1">
    <source>
        <dbReference type="EMBL" id="TYT29272.1"/>
    </source>
</evidence>
<dbReference type="EMBL" id="VTFR01000014">
    <property type="protein sequence ID" value="TYT29272.1"/>
    <property type="molecule type" value="Genomic_DNA"/>
</dbReference>
<name>A0ABY3NXB8_9ENTR</name>
<dbReference type="RefSeq" id="WP_129036193.1">
    <property type="nucleotide sequence ID" value="NZ_SDDX01000027.1"/>
</dbReference>
<keyword evidence="2" id="KW-1185">Reference proteome</keyword>
<reference evidence="1 2" key="1">
    <citation type="submission" date="2019-08" db="EMBL/GenBank/DDBJ databases">
        <title>The draft genome of Lelliottia nimipressuralis strain CICC 24156.</title>
        <authorList>
            <person name="Wu W."/>
            <person name="Feng Y."/>
            <person name="Zong Z."/>
        </authorList>
    </citation>
    <scope>NUCLEOTIDE SEQUENCE [LARGE SCALE GENOMIC DNA]</scope>
    <source>
        <strain evidence="1 2">CICC 24156</strain>
    </source>
</reference>
<organism evidence="1 2">
    <name type="scientific">Lelliottia nimipressuralis</name>
    <dbReference type="NCBI Taxonomy" id="69220"/>
    <lineage>
        <taxon>Bacteria</taxon>
        <taxon>Pseudomonadati</taxon>
        <taxon>Pseudomonadota</taxon>
        <taxon>Gammaproteobacteria</taxon>
        <taxon>Enterobacterales</taxon>
        <taxon>Enterobacteriaceae</taxon>
        <taxon>Lelliottia</taxon>
    </lineage>
</organism>
<protein>
    <submittedName>
        <fullName evidence="1">Uncharacterized protein</fullName>
    </submittedName>
</protein>
<dbReference type="Proteomes" id="UP000323910">
    <property type="component" value="Unassembled WGS sequence"/>
</dbReference>
<accession>A0ABY3NXB8</accession>
<gene>
    <name evidence="1" type="ORF">FZO59_21050</name>
</gene>
<sequence length="111" mass="12838">MKNYHKVNNYLSKSLNAINSLIKNDEMIPPSCAEKLEVLGNTNTDNYAYYYVSLERLVHAQNFIEENKEVLSEDEKDIYENQISSKIDALCSKIEFEHYSLSNLPITKEGK</sequence>
<evidence type="ECO:0000313" key="2">
    <source>
        <dbReference type="Proteomes" id="UP000323910"/>
    </source>
</evidence>
<proteinExistence type="predicted"/>
<comment type="caution">
    <text evidence="1">The sequence shown here is derived from an EMBL/GenBank/DDBJ whole genome shotgun (WGS) entry which is preliminary data.</text>
</comment>